<feature type="domain" description="XLR/SYCP3/FAM9" evidence="3">
    <location>
        <begin position="2"/>
        <end position="129"/>
    </location>
</feature>
<proteinExistence type="inferred from homology"/>
<feature type="coiled-coil region" evidence="2">
    <location>
        <begin position="41"/>
        <end position="68"/>
    </location>
</feature>
<dbReference type="GO" id="GO:0051321">
    <property type="term" value="P:meiotic cell cycle"/>
    <property type="evidence" value="ECO:0007669"/>
    <property type="project" value="TreeGrafter"/>
</dbReference>
<evidence type="ECO:0000313" key="5">
    <source>
        <dbReference type="RefSeq" id="XP_013389268.1"/>
    </source>
</evidence>
<dbReference type="KEGG" id="lak:106157989"/>
<dbReference type="GO" id="GO:0007286">
    <property type="term" value="P:spermatid development"/>
    <property type="evidence" value="ECO:0007669"/>
    <property type="project" value="TreeGrafter"/>
</dbReference>
<evidence type="ECO:0000259" key="3">
    <source>
        <dbReference type="Pfam" id="PF04803"/>
    </source>
</evidence>
<dbReference type="InParanoid" id="A0A1S3HTC2"/>
<dbReference type="RefSeq" id="XP_013389268.1">
    <property type="nucleotide sequence ID" value="XM_013533814.1"/>
</dbReference>
<keyword evidence="4" id="KW-1185">Reference proteome</keyword>
<evidence type="ECO:0000256" key="1">
    <source>
        <dbReference type="ARBA" id="ARBA00010283"/>
    </source>
</evidence>
<dbReference type="OrthoDB" id="9621324at2759"/>
<accession>A0A1S3HTC2</accession>
<dbReference type="InterPro" id="IPR006888">
    <property type="entry name" value="XLR/SYCP3/FAM9_dom"/>
</dbReference>
<dbReference type="PANTHER" id="PTHR19368:SF15">
    <property type="entry name" value="XLR_SYCP3_FAM9 DOMAIN-CONTAINING PROTEIN"/>
    <property type="match status" value="1"/>
</dbReference>
<comment type="similarity">
    <text evidence="1">Belongs to the XLR/SYCP3 family.</text>
</comment>
<dbReference type="Pfam" id="PF04803">
    <property type="entry name" value="Cor1"/>
    <property type="match status" value="1"/>
</dbReference>
<organism evidence="4 5">
    <name type="scientific">Lingula anatina</name>
    <name type="common">Brachiopod</name>
    <name type="synonym">Lingula unguis</name>
    <dbReference type="NCBI Taxonomy" id="7574"/>
    <lineage>
        <taxon>Eukaryota</taxon>
        <taxon>Metazoa</taxon>
        <taxon>Spiralia</taxon>
        <taxon>Lophotrochozoa</taxon>
        <taxon>Brachiopoda</taxon>
        <taxon>Linguliformea</taxon>
        <taxon>Lingulata</taxon>
        <taxon>Lingulida</taxon>
        <taxon>Linguloidea</taxon>
        <taxon>Lingulidae</taxon>
        <taxon>Lingula</taxon>
    </lineage>
</organism>
<dbReference type="GeneID" id="106157989"/>
<dbReference type="GO" id="GO:0000795">
    <property type="term" value="C:synaptonemal complex"/>
    <property type="evidence" value="ECO:0007669"/>
    <property type="project" value="TreeGrafter"/>
</dbReference>
<dbReference type="PANTHER" id="PTHR19368">
    <property type="entry name" value="XLR/SCP3/FAM9"/>
    <property type="match status" value="1"/>
</dbReference>
<name>A0A1S3HTC2_LINAN</name>
<evidence type="ECO:0000256" key="2">
    <source>
        <dbReference type="SAM" id="Coils"/>
    </source>
</evidence>
<evidence type="ECO:0000313" key="4">
    <source>
        <dbReference type="Proteomes" id="UP000085678"/>
    </source>
</evidence>
<protein>
    <submittedName>
        <fullName evidence="5">Synaptonemal complex protein 3-like</fullName>
    </submittedName>
</protein>
<sequence>MSKRKKLEQLTQNSLKKGHVKVDEVLIRQQNERQRLHEEYDKQVSNVLQQLETDLEKTKEQEEKIQNVFRQQLKLTQQSRIIQSQRLKTIRQLHEEYIKGLEKVETDHQSQAAKVQAELKKEMALLQKKALMDTQKQTMDTFKKSLQNMLF</sequence>
<reference evidence="5" key="1">
    <citation type="submission" date="2025-08" db="UniProtKB">
        <authorList>
            <consortium name="RefSeq"/>
        </authorList>
    </citation>
    <scope>IDENTIFICATION</scope>
    <source>
        <tissue evidence="5">Gonads</tissue>
    </source>
</reference>
<gene>
    <name evidence="5" type="primary">LOC106157989</name>
</gene>
<keyword evidence="2" id="KW-0175">Coiled coil</keyword>
<dbReference type="InterPro" id="IPR051443">
    <property type="entry name" value="XLR/SYCP3"/>
</dbReference>
<dbReference type="Proteomes" id="UP000085678">
    <property type="component" value="Unplaced"/>
</dbReference>
<dbReference type="STRING" id="7574.A0A1S3HTC2"/>
<dbReference type="AlphaFoldDB" id="A0A1S3HTC2"/>